<organism evidence="2 3">
    <name type="scientific">Anabaena azotica FACHB-119</name>
    <dbReference type="NCBI Taxonomy" id="947527"/>
    <lineage>
        <taxon>Bacteria</taxon>
        <taxon>Bacillati</taxon>
        <taxon>Cyanobacteriota</taxon>
        <taxon>Cyanophyceae</taxon>
        <taxon>Nostocales</taxon>
        <taxon>Nostocaceae</taxon>
        <taxon>Anabaena</taxon>
        <taxon>Anabaena azotica</taxon>
    </lineage>
</organism>
<feature type="region of interest" description="Disordered" evidence="1">
    <location>
        <begin position="34"/>
        <end position="56"/>
    </location>
</feature>
<protein>
    <recommendedName>
        <fullName evidence="4">DUF1795 domain-containing protein</fullName>
    </recommendedName>
</protein>
<keyword evidence="3" id="KW-1185">Reference proteome</keyword>
<accession>A0ABR8DGE4</accession>
<reference evidence="2 3" key="1">
    <citation type="journal article" date="2020" name="ISME J.">
        <title>Comparative genomics reveals insights into cyanobacterial evolution and habitat adaptation.</title>
        <authorList>
            <person name="Chen M.Y."/>
            <person name="Teng W.K."/>
            <person name="Zhao L."/>
            <person name="Hu C.X."/>
            <person name="Zhou Y.K."/>
            <person name="Han B.P."/>
            <person name="Song L.R."/>
            <person name="Shu W.S."/>
        </authorList>
    </citation>
    <scope>NUCLEOTIDE SEQUENCE [LARGE SCALE GENOMIC DNA]</scope>
    <source>
        <strain evidence="2 3">FACHB-119</strain>
    </source>
</reference>
<dbReference type="Proteomes" id="UP000661112">
    <property type="component" value="Unassembled WGS sequence"/>
</dbReference>
<proteinExistence type="predicted"/>
<dbReference type="EMBL" id="JACJSG010000061">
    <property type="protein sequence ID" value="MBD2504818.1"/>
    <property type="molecule type" value="Genomic_DNA"/>
</dbReference>
<feature type="compositionally biased region" description="Low complexity" evidence="1">
    <location>
        <begin position="38"/>
        <end position="53"/>
    </location>
</feature>
<comment type="caution">
    <text evidence="2">The sequence shown here is derived from an EMBL/GenBank/DDBJ whole genome shotgun (WGS) entry which is preliminary data.</text>
</comment>
<evidence type="ECO:0000256" key="1">
    <source>
        <dbReference type="SAM" id="MobiDB-lite"/>
    </source>
</evidence>
<evidence type="ECO:0000313" key="3">
    <source>
        <dbReference type="Proteomes" id="UP000661112"/>
    </source>
</evidence>
<name>A0ABR8DGE4_9NOST</name>
<sequence>MLRVYHLIIGAILLVLIPVGLRFFLPNIFTNTNKGTQPNTVTTPAKTPTPSTTSLKQSNVNKANVWQKLLGSTSAPKNWQVIPCEREVTLLCVSSQGRDLGTVEVEISPLKDNTELQKHLTEVGTSQSSQADLQNPQSQSKLIKALQAWVADSYNTFAKDHQTRYANSIAFSSYPPQQVTMGKLPGMRYGFVRLKPEGGIQEQYIGYVTSDGTQLYVITTSFNSSVSKGKFESLENLAIFQPYLSAIAENLNLPNR</sequence>
<dbReference type="RefSeq" id="WP_190478992.1">
    <property type="nucleotide sequence ID" value="NZ_JACJSG010000061.1"/>
</dbReference>
<evidence type="ECO:0008006" key="4">
    <source>
        <dbReference type="Google" id="ProtNLM"/>
    </source>
</evidence>
<gene>
    <name evidence="2" type="ORF">H6G83_30170</name>
</gene>
<evidence type="ECO:0000313" key="2">
    <source>
        <dbReference type="EMBL" id="MBD2504818.1"/>
    </source>
</evidence>